<reference evidence="9" key="2">
    <citation type="submission" date="2025-09" db="UniProtKB">
        <authorList>
            <consortium name="Ensembl"/>
        </authorList>
    </citation>
    <scope>IDENTIFICATION</scope>
</reference>
<feature type="disulfide bond" evidence="7">
    <location>
        <begin position="255"/>
        <end position="316"/>
    </location>
</feature>
<dbReference type="GO" id="GO:0016020">
    <property type="term" value="C:membrane"/>
    <property type="evidence" value="ECO:0007669"/>
    <property type="project" value="InterPro"/>
</dbReference>
<comment type="subcellular location">
    <subcellularLocation>
        <location evidence="1">Secreted</location>
    </subcellularLocation>
</comment>
<feature type="domain" description="SRCR" evidence="8">
    <location>
        <begin position="110"/>
        <end position="210"/>
    </location>
</feature>
<sequence length="525" mass="55911">LALSPFYNGLLRSREQPSLLRLVSGNNNCSGRVELFAAGYWGTVLVCRQAGCGDAVAVTRYAQFGQGSGLIWMDNVHCSGNETSLFECSHNGLGGHYCSHYEDSGVICEVRLVSGINNCSGTVEVFAAGHWGTVCHNSWDINEATVVCRQAGCGNAVAVTHWAQFGQGSGIIWMDNVRCSGNETSVFECSHNGLGAHYCGHYQDAGVICEGMSFTHRPLVSGINNCSGTVEVFAAGYWGTVCDNSWDINDATVVCRQAGCGDAVAVARYAQFGQGSGFIWMDNIHCSGNETSVFECSHNGLGDHYCGHYQDAGVICEVRLVSGINNCSGTVEVFVGGYWGTVCHNSWDINDATVVCRQAGCGDAVAVTHNAQFGEGIGFIWMDNVHCSGNETSVFECSHNGLGAHYCGHYQDAGVICEGMFLLVSGNNNCSGTVEVFVGGYWGTVCHNSWDINDATVVCRQAGCGDAVAVARSAQFGHGSGFIWMDNVHCSGNETSVFQCSHNGLGDHYCGHYQDAGVICEGMFL</sequence>
<dbReference type="PROSITE" id="PS00420">
    <property type="entry name" value="SRCR_1"/>
    <property type="match status" value="4"/>
</dbReference>
<keyword evidence="4" id="KW-0677">Repeat</keyword>
<proteinExistence type="predicted"/>
<evidence type="ECO:0000256" key="6">
    <source>
        <dbReference type="ARBA" id="ARBA00023180"/>
    </source>
</evidence>
<dbReference type="Gene3D" id="3.10.250.10">
    <property type="entry name" value="SRCR-like domain"/>
    <property type="match status" value="5"/>
</dbReference>
<dbReference type="Proteomes" id="UP000694523">
    <property type="component" value="Unplaced"/>
</dbReference>
<feature type="disulfide bond" evidence="7">
    <location>
        <begin position="242"/>
        <end position="306"/>
    </location>
</feature>
<feature type="disulfide bond" evidence="7">
    <location>
        <begin position="148"/>
        <end position="209"/>
    </location>
</feature>
<feature type="disulfide bond" evidence="7">
    <location>
        <begin position="343"/>
        <end position="407"/>
    </location>
</feature>
<feature type="domain" description="SRCR" evidence="8">
    <location>
        <begin position="217"/>
        <end position="317"/>
    </location>
</feature>
<dbReference type="Pfam" id="PF00530">
    <property type="entry name" value="SRCR"/>
    <property type="match status" value="5"/>
</dbReference>
<dbReference type="SUPFAM" id="SSF56487">
    <property type="entry name" value="SRCR-like"/>
    <property type="match status" value="5"/>
</dbReference>
<dbReference type="InterPro" id="IPR036772">
    <property type="entry name" value="SRCR-like_dom_sf"/>
</dbReference>
<name>A0A8C6SG50_9GOBI</name>
<keyword evidence="10" id="KW-1185">Reference proteome</keyword>
<evidence type="ECO:0000256" key="4">
    <source>
        <dbReference type="ARBA" id="ARBA00022737"/>
    </source>
</evidence>
<organism evidence="9 10">
    <name type="scientific">Neogobius melanostomus</name>
    <name type="common">round goby</name>
    <dbReference type="NCBI Taxonomy" id="47308"/>
    <lineage>
        <taxon>Eukaryota</taxon>
        <taxon>Metazoa</taxon>
        <taxon>Chordata</taxon>
        <taxon>Craniata</taxon>
        <taxon>Vertebrata</taxon>
        <taxon>Euteleostomi</taxon>
        <taxon>Actinopterygii</taxon>
        <taxon>Neopterygii</taxon>
        <taxon>Teleostei</taxon>
        <taxon>Neoteleostei</taxon>
        <taxon>Acanthomorphata</taxon>
        <taxon>Gobiaria</taxon>
        <taxon>Gobiiformes</taxon>
        <taxon>Gobioidei</taxon>
        <taxon>Gobiidae</taxon>
        <taxon>Benthophilinae</taxon>
        <taxon>Neogobiini</taxon>
        <taxon>Neogobius</taxon>
    </lineage>
</organism>
<feature type="disulfide bond" evidence="7">
    <location>
        <begin position="47"/>
        <end position="108"/>
    </location>
</feature>
<feature type="disulfide bond" evidence="7">
    <location>
        <begin position="387"/>
        <end position="397"/>
    </location>
</feature>
<feature type="disulfide bond" evidence="7">
    <location>
        <begin position="286"/>
        <end position="296"/>
    </location>
</feature>
<evidence type="ECO:0000313" key="10">
    <source>
        <dbReference type="Proteomes" id="UP000694523"/>
    </source>
</evidence>
<dbReference type="PANTHER" id="PTHR19331:SF22">
    <property type="entry name" value="DELETED IN MALIGNANT BRAIN TUMORS 1 PROTEIN"/>
    <property type="match status" value="1"/>
</dbReference>
<feature type="disulfide bond" evidence="7">
    <location>
        <begin position="490"/>
        <end position="500"/>
    </location>
</feature>
<keyword evidence="2" id="KW-0964">Secreted</keyword>
<feature type="disulfide bond" evidence="7">
    <location>
        <begin position="135"/>
        <end position="199"/>
    </location>
</feature>
<reference evidence="9" key="1">
    <citation type="submission" date="2025-08" db="UniProtKB">
        <authorList>
            <consortium name="Ensembl"/>
        </authorList>
    </citation>
    <scope>IDENTIFICATION</scope>
</reference>
<protein>
    <recommendedName>
        <fullName evidence="8">SRCR domain-containing protein</fullName>
    </recommendedName>
</protein>
<feature type="disulfide bond" evidence="7">
    <location>
        <begin position="179"/>
        <end position="189"/>
    </location>
</feature>
<feature type="disulfide bond" evidence="7">
    <location>
        <begin position="78"/>
        <end position="88"/>
    </location>
</feature>
<keyword evidence="6" id="KW-0325">Glycoprotein</keyword>
<evidence type="ECO:0000256" key="3">
    <source>
        <dbReference type="ARBA" id="ARBA00022729"/>
    </source>
</evidence>
<feature type="domain" description="SRCR" evidence="8">
    <location>
        <begin position="20"/>
        <end position="109"/>
    </location>
</feature>
<evidence type="ECO:0000256" key="2">
    <source>
        <dbReference type="ARBA" id="ARBA00022525"/>
    </source>
</evidence>
<feature type="disulfide bond" evidence="7">
    <location>
        <begin position="356"/>
        <end position="417"/>
    </location>
</feature>
<evidence type="ECO:0000256" key="1">
    <source>
        <dbReference type="ARBA" id="ARBA00004613"/>
    </source>
</evidence>
<keyword evidence="5 7" id="KW-1015">Disulfide bond</keyword>
<evidence type="ECO:0000313" key="9">
    <source>
        <dbReference type="Ensembl" id="ENSNMLP00000004858.1"/>
    </source>
</evidence>
<dbReference type="Ensembl" id="ENSNMLT00000005548.1">
    <property type="protein sequence ID" value="ENSNMLP00000004858.1"/>
    <property type="gene ID" value="ENSNMLG00000003530.1"/>
</dbReference>
<feature type="domain" description="SRCR" evidence="8">
    <location>
        <begin position="318"/>
        <end position="418"/>
    </location>
</feature>
<keyword evidence="3" id="KW-0732">Signal</keyword>
<dbReference type="AlphaFoldDB" id="A0A8C6SG50"/>
<dbReference type="FunFam" id="3.10.250.10:FF:000002">
    <property type="entry name" value="Scavenger receptor cysteine-rich type 1 protein M130"/>
    <property type="match status" value="4"/>
</dbReference>
<dbReference type="PROSITE" id="PS50287">
    <property type="entry name" value="SRCR_2"/>
    <property type="match status" value="5"/>
</dbReference>
<feature type="disulfide bond" evidence="7">
    <location>
        <begin position="446"/>
        <end position="510"/>
    </location>
</feature>
<evidence type="ECO:0000256" key="5">
    <source>
        <dbReference type="ARBA" id="ARBA00023157"/>
    </source>
</evidence>
<feature type="domain" description="SRCR" evidence="8">
    <location>
        <begin position="421"/>
        <end position="521"/>
    </location>
</feature>
<accession>A0A8C6SG50</accession>
<dbReference type="PANTHER" id="PTHR19331">
    <property type="entry name" value="SCAVENGER RECEPTOR DOMAIN-CONTAINING"/>
    <property type="match status" value="1"/>
</dbReference>
<dbReference type="InterPro" id="IPR001190">
    <property type="entry name" value="SRCR"/>
</dbReference>
<dbReference type="SMART" id="SM00202">
    <property type="entry name" value="SR"/>
    <property type="match status" value="5"/>
</dbReference>
<feature type="disulfide bond" evidence="7">
    <location>
        <begin position="459"/>
        <end position="520"/>
    </location>
</feature>
<evidence type="ECO:0000259" key="8">
    <source>
        <dbReference type="PROSITE" id="PS50287"/>
    </source>
</evidence>
<comment type="caution">
    <text evidence="7">Lacks conserved residue(s) required for the propagation of feature annotation.</text>
</comment>
<dbReference type="FunFam" id="3.10.250.10:FF:000001">
    <property type="entry name" value="Lysyl oxidase 4 isoform X1"/>
    <property type="match status" value="1"/>
</dbReference>
<dbReference type="PRINTS" id="PR00258">
    <property type="entry name" value="SPERACTRCPTR"/>
</dbReference>
<evidence type="ECO:0000256" key="7">
    <source>
        <dbReference type="PROSITE-ProRule" id="PRU00196"/>
    </source>
</evidence>